<dbReference type="Proteomes" id="UP000041254">
    <property type="component" value="Unassembled WGS sequence"/>
</dbReference>
<evidence type="ECO:0000313" key="3">
    <source>
        <dbReference type="Proteomes" id="UP000041254"/>
    </source>
</evidence>
<feature type="region of interest" description="Disordered" evidence="1">
    <location>
        <begin position="32"/>
        <end position="105"/>
    </location>
</feature>
<accession>A0A0G4GMP8</accession>
<organism evidence="2 3">
    <name type="scientific">Vitrella brassicaformis (strain CCMP3155)</name>
    <dbReference type="NCBI Taxonomy" id="1169540"/>
    <lineage>
        <taxon>Eukaryota</taxon>
        <taxon>Sar</taxon>
        <taxon>Alveolata</taxon>
        <taxon>Colpodellida</taxon>
        <taxon>Vitrellaceae</taxon>
        <taxon>Vitrella</taxon>
    </lineage>
</organism>
<dbReference type="AlphaFoldDB" id="A0A0G4GMP8"/>
<reference evidence="2 3" key="1">
    <citation type="submission" date="2014-11" db="EMBL/GenBank/DDBJ databases">
        <authorList>
            <person name="Zhu J."/>
            <person name="Qi W."/>
            <person name="Song R."/>
        </authorList>
    </citation>
    <scope>NUCLEOTIDE SEQUENCE [LARGE SCALE GENOMIC DNA]</scope>
</reference>
<keyword evidence="3" id="KW-1185">Reference proteome</keyword>
<feature type="compositionally biased region" description="Polar residues" evidence="1">
    <location>
        <begin position="90"/>
        <end position="105"/>
    </location>
</feature>
<dbReference type="InParanoid" id="A0A0G4GMP8"/>
<dbReference type="EMBL" id="CDMY01000719">
    <property type="protein sequence ID" value="CEM31472.1"/>
    <property type="molecule type" value="Genomic_DNA"/>
</dbReference>
<protein>
    <submittedName>
        <fullName evidence="2">Uncharacterized protein</fullName>
    </submittedName>
</protein>
<evidence type="ECO:0000313" key="2">
    <source>
        <dbReference type="EMBL" id="CEM31472.1"/>
    </source>
</evidence>
<dbReference type="PhylomeDB" id="A0A0G4GMP8"/>
<proteinExistence type="predicted"/>
<evidence type="ECO:0000256" key="1">
    <source>
        <dbReference type="SAM" id="MobiDB-lite"/>
    </source>
</evidence>
<name>A0A0G4GMP8_VITBC</name>
<sequence>MKPPSWWNHSSAGSPYHCRKYCVRERSTRRSLASPADRKVRTAAISVPQSPGNNGVGQGGQERRHCRAKAAALGAEAKQEPLPEVRVASSRPNAPAQASCSALHR</sequence>
<gene>
    <name evidence="2" type="ORF">Vbra_2718</name>
</gene>
<dbReference type="VEuPathDB" id="CryptoDB:Vbra_2718"/>